<feature type="region of interest" description="Disordered" evidence="1">
    <location>
        <begin position="214"/>
        <end position="274"/>
    </location>
</feature>
<evidence type="ECO:0000313" key="2">
    <source>
        <dbReference type="EMBL" id="SMD19311.1"/>
    </source>
</evidence>
<keyword evidence="3" id="KW-1185">Reference proteome</keyword>
<gene>
    <name evidence="2" type="ORF">SAMN05660733_05490</name>
</gene>
<reference evidence="3" key="1">
    <citation type="submission" date="2017-04" db="EMBL/GenBank/DDBJ databases">
        <authorList>
            <person name="Varghese N."/>
            <person name="Submissions S."/>
        </authorList>
    </citation>
    <scope>NUCLEOTIDE SEQUENCE [LARGE SCALE GENOMIC DNA]</scope>
    <source>
        <strain evidence="3">DSM 44073</strain>
    </source>
</reference>
<proteinExistence type="predicted"/>
<dbReference type="AlphaFoldDB" id="A0A1W2FBN0"/>
<sequence length="274" mass="29728">MRIRTSRGTYRSSATLERALDLLVDEVARRIIDADEGRHPPAKAEVSGLPGDGVAKLHPARADPTDHPFAGACHRGGVRLDLQREIKTRCGGAAMAVMISKRVTLRLYGQTESSSVVHQDVQRSDQQVRRGQHLQDRYGGPAGHLGRCPGPSGNDGSNFSTKSRDQVSRAIHADAEFGTKCPRRSVACGQTSARHPPAEHGRDHPWFTCRSWPAAPRHPRGRGPVTGAVRCVARRRTGQGHPRPWGRGRTPAPGGGGRRRSVRSRTSGTSRPCP</sequence>
<feature type="compositionally biased region" description="Basic and acidic residues" evidence="1">
    <location>
        <begin position="120"/>
        <end position="136"/>
    </location>
</feature>
<feature type="compositionally biased region" description="Low complexity" evidence="1">
    <location>
        <begin position="264"/>
        <end position="274"/>
    </location>
</feature>
<dbReference type="Proteomes" id="UP000192840">
    <property type="component" value="Unassembled WGS sequence"/>
</dbReference>
<organism evidence="2 3">
    <name type="scientific">Lentzea albidocapillata</name>
    <dbReference type="NCBI Taxonomy" id="40571"/>
    <lineage>
        <taxon>Bacteria</taxon>
        <taxon>Bacillati</taxon>
        <taxon>Actinomycetota</taxon>
        <taxon>Actinomycetes</taxon>
        <taxon>Pseudonocardiales</taxon>
        <taxon>Pseudonocardiaceae</taxon>
        <taxon>Lentzea</taxon>
    </lineage>
</organism>
<feature type="compositionally biased region" description="Low complexity" evidence="1">
    <location>
        <begin position="242"/>
        <end position="252"/>
    </location>
</feature>
<protein>
    <submittedName>
        <fullName evidence="2">Uncharacterized protein</fullName>
    </submittedName>
</protein>
<accession>A0A1W2FBN0</accession>
<dbReference type="EMBL" id="FWYC01000013">
    <property type="protein sequence ID" value="SMD19311.1"/>
    <property type="molecule type" value="Genomic_DNA"/>
</dbReference>
<evidence type="ECO:0000256" key="1">
    <source>
        <dbReference type="SAM" id="MobiDB-lite"/>
    </source>
</evidence>
<name>A0A1W2FBN0_9PSEU</name>
<feature type="region of interest" description="Disordered" evidence="1">
    <location>
        <begin position="112"/>
        <end position="167"/>
    </location>
</feature>
<evidence type="ECO:0000313" key="3">
    <source>
        <dbReference type="Proteomes" id="UP000192840"/>
    </source>
</evidence>